<accession>A0A804K571</accession>
<reference evidence="3" key="2">
    <citation type="submission" date="2021-05" db="UniProtKB">
        <authorList>
            <consortium name="EnsemblPlants"/>
        </authorList>
    </citation>
    <scope>IDENTIFICATION</scope>
    <source>
        <strain evidence="3">subsp. malaccensis</strain>
    </source>
</reference>
<evidence type="ECO:0000256" key="1">
    <source>
        <dbReference type="SAM" id="MobiDB-lite"/>
    </source>
</evidence>
<evidence type="ECO:0000313" key="3">
    <source>
        <dbReference type="EnsemblPlants" id="Ma08_p10730.1"/>
    </source>
</evidence>
<keyword evidence="4" id="KW-1185">Reference proteome</keyword>
<protein>
    <submittedName>
        <fullName evidence="2">(wild Malaysian banana) hypothetical protein</fullName>
    </submittedName>
</protein>
<dbReference type="EMBL" id="HG996472">
    <property type="protein sequence ID" value="CAG1831171.1"/>
    <property type="molecule type" value="Genomic_DNA"/>
</dbReference>
<evidence type="ECO:0000313" key="4">
    <source>
        <dbReference type="Proteomes" id="UP000012960"/>
    </source>
</evidence>
<dbReference type="AlphaFoldDB" id="A0A804K571"/>
<reference evidence="2" key="1">
    <citation type="submission" date="2021-03" db="EMBL/GenBank/DDBJ databases">
        <authorList>
            <consortium name="Genoscope - CEA"/>
            <person name="William W."/>
        </authorList>
    </citation>
    <scope>NUCLEOTIDE SEQUENCE</scope>
    <source>
        <strain evidence="2">Doubled-haploid Pahang</strain>
    </source>
</reference>
<organism evidence="3 4">
    <name type="scientific">Musa acuminata subsp. malaccensis</name>
    <name type="common">Wild banana</name>
    <name type="synonym">Musa malaccensis</name>
    <dbReference type="NCBI Taxonomy" id="214687"/>
    <lineage>
        <taxon>Eukaryota</taxon>
        <taxon>Viridiplantae</taxon>
        <taxon>Streptophyta</taxon>
        <taxon>Embryophyta</taxon>
        <taxon>Tracheophyta</taxon>
        <taxon>Spermatophyta</taxon>
        <taxon>Magnoliopsida</taxon>
        <taxon>Liliopsida</taxon>
        <taxon>Zingiberales</taxon>
        <taxon>Musaceae</taxon>
        <taxon>Musa</taxon>
    </lineage>
</organism>
<dbReference type="Proteomes" id="UP000012960">
    <property type="component" value="Unplaced"/>
</dbReference>
<dbReference type="InParanoid" id="A0A804K571"/>
<sequence length="152" mass="17404">MSREQRRGARGPPQRTLKPPPDGVEFRRKRSLTGLPIFSPSFEESAVTSAFLFSHPGLMQSFSYIFVLVRSLHSTPQFSHLNFLTQVFFSPRFDTIVLLYFCPGASLKKAQSRRPSYFLTQATLYLASNTMDRVSFSWFSDHAESTVIFLPR</sequence>
<gene>
    <name evidence="2" type="ORF">GSMUA_344250.1</name>
</gene>
<name>A0A804K571_MUSAM</name>
<proteinExistence type="predicted"/>
<dbReference type="Gramene" id="Ma08_t10730.1">
    <property type="protein sequence ID" value="Ma08_p10730.1"/>
    <property type="gene ID" value="Ma08_g10730"/>
</dbReference>
<evidence type="ECO:0000313" key="2">
    <source>
        <dbReference type="EMBL" id="CAG1831171.1"/>
    </source>
</evidence>
<feature type="region of interest" description="Disordered" evidence="1">
    <location>
        <begin position="1"/>
        <end position="25"/>
    </location>
</feature>
<dbReference type="EnsemblPlants" id="Ma08_t10730.1">
    <property type="protein sequence ID" value="Ma08_p10730.1"/>
    <property type="gene ID" value="Ma08_g10730"/>
</dbReference>